<sequence>MAHAFAVPFAGTPARSTGAQAPHPRLRLTRRGRLVLIALPSFLGAVLLLAFLSGLIAPAHAGDTAPSVTHTKQVTLQQGQSLWTVAAQYAPDRDPRVVIDEIVELNNLDSTRVVSGQQIAVPTEG</sequence>
<dbReference type="Proteomes" id="UP001202922">
    <property type="component" value="Unassembled WGS sequence"/>
</dbReference>
<dbReference type="Gene3D" id="3.10.350.10">
    <property type="entry name" value="LysM domain"/>
    <property type="match status" value="1"/>
</dbReference>
<keyword evidence="1" id="KW-0472">Membrane</keyword>
<keyword evidence="4" id="KW-1185">Reference proteome</keyword>
<keyword evidence="1" id="KW-0812">Transmembrane</keyword>
<proteinExistence type="predicted"/>
<dbReference type="Pfam" id="PF01476">
    <property type="entry name" value="LysM"/>
    <property type="match status" value="1"/>
</dbReference>
<dbReference type="SMART" id="SM00257">
    <property type="entry name" value="LysM"/>
    <property type="match status" value="1"/>
</dbReference>
<feature type="domain" description="LysM" evidence="2">
    <location>
        <begin position="72"/>
        <end position="121"/>
    </location>
</feature>
<dbReference type="SUPFAM" id="SSF54106">
    <property type="entry name" value="LysM domain"/>
    <property type="match status" value="1"/>
</dbReference>
<dbReference type="RefSeq" id="WP_241054407.1">
    <property type="nucleotide sequence ID" value="NZ_JAKZBV010000001.1"/>
</dbReference>
<dbReference type="InterPro" id="IPR036779">
    <property type="entry name" value="LysM_dom_sf"/>
</dbReference>
<protein>
    <submittedName>
        <fullName evidence="3">LysM peptidoglycan-binding domain-containing protein</fullName>
    </submittedName>
</protein>
<evidence type="ECO:0000259" key="2">
    <source>
        <dbReference type="PROSITE" id="PS51782"/>
    </source>
</evidence>
<dbReference type="InterPro" id="IPR018392">
    <property type="entry name" value="LysM"/>
</dbReference>
<organism evidence="3 4">
    <name type="scientific">Sinomonas terrae</name>
    <dbReference type="NCBI Taxonomy" id="2908838"/>
    <lineage>
        <taxon>Bacteria</taxon>
        <taxon>Bacillati</taxon>
        <taxon>Actinomycetota</taxon>
        <taxon>Actinomycetes</taxon>
        <taxon>Micrococcales</taxon>
        <taxon>Micrococcaceae</taxon>
        <taxon>Sinomonas</taxon>
    </lineage>
</organism>
<feature type="transmembrane region" description="Helical" evidence="1">
    <location>
        <begin position="34"/>
        <end position="57"/>
    </location>
</feature>
<dbReference type="PROSITE" id="PS51782">
    <property type="entry name" value="LYSM"/>
    <property type="match status" value="1"/>
</dbReference>
<comment type="caution">
    <text evidence="3">The sequence shown here is derived from an EMBL/GenBank/DDBJ whole genome shotgun (WGS) entry which is preliminary data.</text>
</comment>
<reference evidence="3 4" key="1">
    <citation type="submission" date="2022-03" db="EMBL/GenBank/DDBJ databases">
        <title>Sinomonas sp. isolated from a soil.</title>
        <authorList>
            <person name="Han J."/>
            <person name="Kim D.-U."/>
        </authorList>
    </citation>
    <scope>NUCLEOTIDE SEQUENCE [LARGE SCALE GENOMIC DNA]</scope>
    <source>
        <strain evidence="3 4">5-5</strain>
    </source>
</reference>
<evidence type="ECO:0000313" key="3">
    <source>
        <dbReference type="EMBL" id="MCH6470881.1"/>
    </source>
</evidence>
<accession>A0ABS9U2G8</accession>
<evidence type="ECO:0000313" key="4">
    <source>
        <dbReference type="Proteomes" id="UP001202922"/>
    </source>
</evidence>
<gene>
    <name evidence="3" type="ORF">L0M17_13005</name>
</gene>
<name>A0ABS9U2G8_9MICC</name>
<evidence type="ECO:0000256" key="1">
    <source>
        <dbReference type="SAM" id="Phobius"/>
    </source>
</evidence>
<keyword evidence="1" id="KW-1133">Transmembrane helix</keyword>
<dbReference type="EMBL" id="JAKZBV010000001">
    <property type="protein sequence ID" value="MCH6470881.1"/>
    <property type="molecule type" value="Genomic_DNA"/>
</dbReference>